<dbReference type="InterPro" id="IPR024775">
    <property type="entry name" value="DinB-like"/>
</dbReference>
<feature type="domain" description="DinB-like" evidence="1">
    <location>
        <begin position="12"/>
        <end position="143"/>
    </location>
</feature>
<accession>A0A2I9CWV9</accession>
<gene>
    <name evidence="2" type="ORF">DAERI_090099</name>
</gene>
<dbReference type="RefSeq" id="WP_103129886.1">
    <property type="nucleotide sequence ID" value="NZ_BFAG01000009.1"/>
</dbReference>
<protein>
    <recommendedName>
        <fullName evidence="1">DinB-like domain-containing protein</fullName>
    </recommendedName>
</protein>
<dbReference type="InterPro" id="IPR034660">
    <property type="entry name" value="DinB/YfiT-like"/>
</dbReference>
<evidence type="ECO:0000313" key="3">
    <source>
        <dbReference type="Proteomes" id="UP000236569"/>
    </source>
</evidence>
<comment type="caution">
    <text evidence="2">The sequence shown here is derived from an EMBL/GenBank/DDBJ whole genome shotgun (WGS) entry which is preliminary data.</text>
</comment>
<evidence type="ECO:0000259" key="1">
    <source>
        <dbReference type="Pfam" id="PF12867"/>
    </source>
</evidence>
<evidence type="ECO:0000313" key="2">
    <source>
        <dbReference type="EMBL" id="GBF06513.1"/>
    </source>
</evidence>
<name>A0A2I9CWV9_9DEIO</name>
<dbReference type="EMBL" id="BFAG01000009">
    <property type="protein sequence ID" value="GBF06513.1"/>
    <property type="molecule type" value="Genomic_DNA"/>
</dbReference>
<dbReference type="Pfam" id="PF12867">
    <property type="entry name" value="DinB_2"/>
    <property type="match status" value="1"/>
</dbReference>
<reference evidence="3" key="1">
    <citation type="submission" date="2018-01" db="EMBL/GenBank/DDBJ databases">
        <title>Draft Genome Sequence of the Radioresistant Bacterium Deinococcus aerius TR0125, Isolated from the Higher Atmosphere above Japan.</title>
        <authorList>
            <person name="Satoh K."/>
            <person name="Arai H."/>
            <person name="Sanzen T."/>
            <person name="Kawaguchi Y."/>
            <person name="Hayashi H."/>
            <person name="Yokobori S."/>
            <person name="Yamagishi A."/>
            <person name="Oono Y."/>
            <person name="Narumi I."/>
        </authorList>
    </citation>
    <scope>NUCLEOTIDE SEQUENCE [LARGE SCALE GENOMIC DNA]</scope>
    <source>
        <strain evidence="3">TR0125</strain>
    </source>
</reference>
<dbReference type="SUPFAM" id="SSF109854">
    <property type="entry name" value="DinB/YfiT-like putative metalloenzymes"/>
    <property type="match status" value="1"/>
</dbReference>
<keyword evidence="3" id="KW-1185">Reference proteome</keyword>
<dbReference type="OrthoDB" id="69398at2"/>
<dbReference type="AlphaFoldDB" id="A0A2I9CWV9"/>
<proteinExistence type="predicted"/>
<organism evidence="2 3">
    <name type="scientific">Deinococcus aerius</name>
    <dbReference type="NCBI Taxonomy" id="200253"/>
    <lineage>
        <taxon>Bacteria</taxon>
        <taxon>Thermotogati</taxon>
        <taxon>Deinococcota</taxon>
        <taxon>Deinococci</taxon>
        <taxon>Deinococcales</taxon>
        <taxon>Deinococcaceae</taxon>
        <taxon>Deinococcus</taxon>
    </lineage>
</organism>
<dbReference type="Gene3D" id="1.20.120.450">
    <property type="entry name" value="dinb family like domain"/>
    <property type="match status" value="1"/>
</dbReference>
<dbReference type="Proteomes" id="UP000236569">
    <property type="component" value="Unassembled WGS sequence"/>
</dbReference>
<sequence>MSVTALRLSHAFRRNLSLIARHAGDVSEEAALARAGEGSSLNWVVGHCLASRTRLLEGLGALPEGLDASAVRACYGRGTVPDPDAAWLLTDLLRWLEASQGRLETALPTADLSAATESPFGILPLADLLDQFAWHEATHAGQLAVLRRVAASVGP</sequence>